<dbReference type="STRING" id="263852.SAMN02745116_00404"/>
<keyword evidence="3 10" id="KW-0662">Pyridine nucleotide biosynthesis</keyword>
<reference evidence="12 13" key="1">
    <citation type="submission" date="2017-02" db="EMBL/GenBank/DDBJ databases">
        <authorList>
            <person name="Peterson S.W."/>
        </authorList>
    </citation>
    <scope>NUCLEOTIDE SEQUENCE [LARGE SCALE GENOMIC DNA]</scope>
    <source>
        <strain evidence="12 13">ATCC BAA-1030</strain>
    </source>
</reference>
<evidence type="ECO:0000256" key="3">
    <source>
        <dbReference type="ARBA" id="ARBA00022642"/>
    </source>
</evidence>
<comment type="similarity">
    <text evidence="10">Belongs to the NadD family.</text>
</comment>
<proteinExistence type="inferred from homology"/>
<dbReference type="PANTHER" id="PTHR39321">
    <property type="entry name" value="NICOTINATE-NUCLEOTIDE ADENYLYLTRANSFERASE-RELATED"/>
    <property type="match status" value="1"/>
</dbReference>
<keyword evidence="6 10" id="KW-0547">Nucleotide-binding</keyword>
<organism evidence="12 13">
    <name type="scientific">Pilibacter termitis</name>
    <dbReference type="NCBI Taxonomy" id="263852"/>
    <lineage>
        <taxon>Bacteria</taxon>
        <taxon>Bacillati</taxon>
        <taxon>Bacillota</taxon>
        <taxon>Bacilli</taxon>
        <taxon>Lactobacillales</taxon>
        <taxon>Enterococcaceae</taxon>
        <taxon>Pilibacter</taxon>
    </lineage>
</organism>
<dbReference type="InterPro" id="IPR014729">
    <property type="entry name" value="Rossmann-like_a/b/a_fold"/>
</dbReference>
<evidence type="ECO:0000256" key="6">
    <source>
        <dbReference type="ARBA" id="ARBA00022741"/>
    </source>
</evidence>
<dbReference type="EMBL" id="FUXI01000003">
    <property type="protein sequence ID" value="SJZ46168.1"/>
    <property type="molecule type" value="Genomic_DNA"/>
</dbReference>
<dbReference type="FunFam" id="3.40.50.620:FF:000079">
    <property type="entry name" value="Probable nicotinate-nucleotide adenylyltransferase"/>
    <property type="match status" value="1"/>
</dbReference>
<accession>A0A1T4KUY2</accession>
<dbReference type="NCBIfam" id="TIGR00482">
    <property type="entry name" value="nicotinate (nicotinamide) nucleotide adenylyltransferase"/>
    <property type="match status" value="1"/>
</dbReference>
<keyword evidence="5 10" id="KW-0548">Nucleotidyltransferase</keyword>
<evidence type="ECO:0000256" key="8">
    <source>
        <dbReference type="ARBA" id="ARBA00023027"/>
    </source>
</evidence>
<sequence length="213" mass="24628">MTKAKETVETMVETTQKRRQIGILGGNFNPVHHAHLLIADQVEQQLGLDRVYLMPECLPPHIDTKETISAEHRLNMLQLATKDNVRLGIETIELHRGGKSYTYDTMKQLLELNPEVDYYFIIGGDMVEYLPKWYKIDELVDMVQFVAVERPEYKASTTYPVIWVDAPKLDISSSKLREMINKGMEPRYLLPSEVLNYIKRNGLYTNGKEELNV</sequence>
<evidence type="ECO:0000259" key="11">
    <source>
        <dbReference type="Pfam" id="PF01467"/>
    </source>
</evidence>
<dbReference type="UniPathway" id="UPA00253">
    <property type="reaction ID" value="UER00332"/>
</dbReference>
<name>A0A1T4KUY2_9ENTE</name>
<evidence type="ECO:0000313" key="13">
    <source>
        <dbReference type="Proteomes" id="UP000190328"/>
    </source>
</evidence>
<evidence type="ECO:0000256" key="1">
    <source>
        <dbReference type="ARBA" id="ARBA00002324"/>
    </source>
</evidence>
<dbReference type="Gene3D" id="3.40.50.620">
    <property type="entry name" value="HUPs"/>
    <property type="match status" value="1"/>
</dbReference>
<dbReference type="GO" id="GO:0004515">
    <property type="term" value="F:nicotinate-nucleotide adenylyltransferase activity"/>
    <property type="evidence" value="ECO:0007669"/>
    <property type="project" value="UniProtKB-UniRule"/>
</dbReference>
<keyword evidence="8 10" id="KW-0520">NAD</keyword>
<evidence type="ECO:0000256" key="4">
    <source>
        <dbReference type="ARBA" id="ARBA00022679"/>
    </source>
</evidence>
<keyword evidence="4 10" id="KW-0808">Transferase</keyword>
<dbReference type="SUPFAM" id="SSF52374">
    <property type="entry name" value="Nucleotidylyl transferase"/>
    <property type="match status" value="1"/>
</dbReference>
<evidence type="ECO:0000256" key="2">
    <source>
        <dbReference type="ARBA" id="ARBA00005019"/>
    </source>
</evidence>
<evidence type="ECO:0000256" key="7">
    <source>
        <dbReference type="ARBA" id="ARBA00022840"/>
    </source>
</evidence>
<dbReference type="AlphaFoldDB" id="A0A1T4KUY2"/>
<dbReference type="RefSeq" id="WP_078806367.1">
    <property type="nucleotide sequence ID" value="NZ_FUXI01000003.1"/>
</dbReference>
<protein>
    <recommendedName>
        <fullName evidence="10">Probable nicotinate-nucleotide adenylyltransferase</fullName>
        <ecNumber evidence="10">2.7.7.18</ecNumber>
    </recommendedName>
    <alternativeName>
        <fullName evidence="10">Deamido-NAD(+) diphosphorylase</fullName>
    </alternativeName>
    <alternativeName>
        <fullName evidence="10">Deamido-NAD(+) pyrophosphorylase</fullName>
    </alternativeName>
    <alternativeName>
        <fullName evidence="10">Nicotinate mononucleotide adenylyltransferase</fullName>
        <shortName evidence="10">NaMN adenylyltransferase</shortName>
    </alternativeName>
</protein>
<dbReference type="Proteomes" id="UP000190328">
    <property type="component" value="Unassembled WGS sequence"/>
</dbReference>
<gene>
    <name evidence="10" type="primary">nadD</name>
    <name evidence="12" type="ORF">SAMN02745116_00404</name>
</gene>
<dbReference type="NCBIfam" id="NF000841">
    <property type="entry name" value="PRK00071.1-4"/>
    <property type="match status" value="1"/>
</dbReference>
<dbReference type="PANTHER" id="PTHR39321:SF3">
    <property type="entry name" value="PHOSPHOPANTETHEINE ADENYLYLTRANSFERASE"/>
    <property type="match status" value="1"/>
</dbReference>
<dbReference type="InterPro" id="IPR005248">
    <property type="entry name" value="NadD/NMNAT"/>
</dbReference>
<dbReference type="EC" id="2.7.7.18" evidence="10"/>
<dbReference type="GO" id="GO:0009435">
    <property type="term" value="P:NAD+ biosynthetic process"/>
    <property type="evidence" value="ECO:0007669"/>
    <property type="project" value="UniProtKB-UniRule"/>
</dbReference>
<feature type="domain" description="Cytidyltransferase-like" evidence="11">
    <location>
        <begin position="23"/>
        <end position="178"/>
    </location>
</feature>
<dbReference type="HAMAP" id="MF_00244">
    <property type="entry name" value="NaMN_adenylyltr"/>
    <property type="match status" value="1"/>
</dbReference>
<evidence type="ECO:0000256" key="5">
    <source>
        <dbReference type="ARBA" id="ARBA00022695"/>
    </source>
</evidence>
<evidence type="ECO:0000256" key="9">
    <source>
        <dbReference type="ARBA" id="ARBA00048721"/>
    </source>
</evidence>
<dbReference type="Pfam" id="PF01467">
    <property type="entry name" value="CTP_transf_like"/>
    <property type="match status" value="1"/>
</dbReference>
<evidence type="ECO:0000313" key="12">
    <source>
        <dbReference type="EMBL" id="SJZ46168.1"/>
    </source>
</evidence>
<comment type="function">
    <text evidence="1 10">Catalyzes the reversible adenylation of nicotinate mononucleotide (NaMN) to nicotinic acid adenine dinucleotide (NaAD).</text>
</comment>
<keyword evidence="7 10" id="KW-0067">ATP-binding</keyword>
<dbReference type="CDD" id="cd02165">
    <property type="entry name" value="NMNAT"/>
    <property type="match status" value="1"/>
</dbReference>
<evidence type="ECO:0000256" key="10">
    <source>
        <dbReference type="HAMAP-Rule" id="MF_00244"/>
    </source>
</evidence>
<comment type="pathway">
    <text evidence="2 10">Cofactor biosynthesis; NAD(+) biosynthesis; deamido-NAD(+) from nicotinate D-ribonucleotide: step 1/1.</text>
</comment>
<comment type="catalytic activity">
    <reaction evidence="9 10">
        <text>nicotinate beta-D-ribonucleotide + ATP + H(+) = deamido-NAD(+) + diphosphate</text>
        <dbReference type="Rhea" id="RHEA:22860"/>
        <dbReference type="ChEBI" id="CHEBI:15378"/>
        <dbReference type="ChEBI" id="CHEBI:30616"/>
        <dbReference type="ChEBI" id="CHEBI:33019"/>
        <dbReference type="ChEBI" id="CHEBI:57502"/>
        <dbReference type="ChEBI" id="CHEBI:58437"/>
        <dbReference type="EC" id="2.7.7.18"/>
    </reaction>
</comment>
<keyword evidence="13" id="KW-1185">Reference proteome</keyword>
<dbReference type="NCBIfam" id="NF000840">
    <property type="entry name" value="PRK00071.1-3"/>
    <property type="match status" value="1"/>
</dbReference>
<dbReference type="GO" id="GO:0005524">
    <property type="term" value="F:ATP binding"/>
    <property type="evidence" value="ECO:0007669"/>
    <property type="project" value="UniProtKB-KW"/>
</dbReference>
<dbReference type="OrthoDB" id="5295945at2"/>
<dbReference type="InterPro" id="IPR004821">
    <property type="entry name" value="Cyt_trans-like"/>
</dbReference>